<proteinExistence type="predicted"/>
<dbReference type="EMBL" id="AODQ01000215">
    <property type="protein sequence ID" value="EMR00660.1"/>
    <property type="molecule type" value="Genomic_DNA"/>
</dbReference>
<evidence type="ECO:0000313" key="2">
    <source>
        <dbReference type="Proteomes" id="UP000011910"/>
    </source>
</evidence>
<gene>
    <name evidence="1" type="ORF">ADICEAN_04220</name>
</gene>
<dbReference type="Proteomes" id="UP000011910">
    <property type="component" value="Unassembled WGS sequence"/>
</dbReference>
<keyword evidence="2" id="KW-1185">Reference proteome</keyword>
<evidence type="ECO:0000313" key="1">
    <source>
        <dbReference type="EMBL" id="EMR00660.1"/>
    </source>
</evidence>
<reference evidence="1 2" key="1">
    <citation type="journal article" date="2013" name="Genome Announc.">
        <title>Draft Genome Sequence of Cesiribacter andamanensis Strain AMV16T, Isolated from a Soil Sample from a Mud Volcano in the Andaman Islands, India.</title>
        <authorList>
            <person name="Shivaji S."/>
            <person name="Ara S."/>
            <person name="Begum Z."/>
            <person name="Srinivas T.N."/>
            <person name="Singh A."/>
            <person name="Kumar Pinnaka A."/>
        </authorList>
    </citation>
    <scope>NUCLEOTIDE SEQUENCE [LARGE SCALE GENOMIC DNA]</scope>
    <source>
        <strain evidence="1 2">AMV16</strain>
    </source>
</reference>
<accession>M7NFR2</accession>
<sequence length="52" mass="5981">MLYRFDTIGYTLGYTHLSQRCLLLALCMAAMEKGVGKIVKRFFVVRVHYLPG</sequence>
<comment type="caution">
    <text evidence="1">The sequence shown here is derived from an EMBL/GenBank/DDBJ whole genome shotgun (WGS) entry which is preliminary data.</text>
</comment>
<organism evidence="1 2">
    <name type="scientific">Cesiribacter andamanensis AMV16</name>
    <dbReference type="NCBI Taxonomy" id="1279009"/>
    <lineage>
        <taxon>Bacteria</taxon>
        <taxon>Pseudomonadati</taxon>
        <taxon>Bacteroidota</taxon>
        <taxon>Cytophagia</taxon>
        <taxon>Cytophagales</taxon>
        <taxon>Cesiribacteraceae</taxon>
        <taxon>Cesiribacter</taxon>
    </lineage>
</organism>
<protein>
    <submittedName>
        <fullName evidence="1">Uncharacterized protein</fullName>
    </submittedName>
</protein>
<name>M7NFR2_9BACT</name>
<dbReference type="AlphaFoldDB" id="M7NFR2"/>